<dbReference type="Proteomes" id="UP001139366">
    <property type="component" value="Unassembled WGS sequence"/>
</dbReference>
<gene>
    <name evidence="1" type="ORF">K6T82_18835</name>
</gene>
<organism evidence="1 2">
    <name type="scientific">Flavobacterium potami</name>
    <dbReference type="NCBI Taxonomy" id="2872310"/>
    <lineage>
        <taxon>Bacteria</taxon>
        <taxon>Pseudomonadati</taxon>
        <taxon>Bacteroidota</taxon>
        <taxon>Flavobacteriia</taxon>
        <taxon>Flavobacteriales</taxon>
        <taxon>Flavobacteriaceae</taxon>
        <taxon>Flavobacterium</taxon>
    </lineage>
</organism>
<proteinExistence type="predicted"/>
<sequence>MTKKIFQFLMIGFCICGLYAQKSTGLDETKEKFYKNAKKANLTDTKTKELLQIIEERNLVLKDLDTKKKQADAPYSIQDPGTLYNFKINNARNYYARKINGFLTYKEYCEFMADDYKNEARQDAKPEYENLFNSNRHLTEDQKQKLYEFVYNYHLNQLLTAAYYGFDKTIQKPKLGVLRFNFEKEFKRLCKEYNVKSSDSNAGNTNGFEWN</sequence>
<name>A0A9X1KRD1_9FLAO</name>
<dbReference type="AlphaFoldDB" id="A0A9X1KRD1"/>
<accession>A0A9X1KRD1</accession>
<reference evidence="1 2" key="1">
    <citation type="journal article" date="2023" name="Antonie Van Leeuwenhoek">
        <title>Flavobacterium potami sp. nov., a multi-metal resistance genes harbouring bacterium isolated from shallow river silt.</title>
        <authorList>
            <person name="Li S."/>
            <person name="Mao S."/>
            <person name="Mu W."/>
            <person name="Guo B."/>
            <person name="Li C."/>
            <person name="Zhu Q."/>
            <person name="Hou X."/>
            <person name="Zhao Y."/>
            <person name="Wei S."/>
            <person name="Liu H."/>
            <person name="Liu A."/>
        </authorList>
    </citation>
    <scope>NUCLEOTIDE SEQUENCE [LARGE SCALE GENOMIC DNA]</scope>
    <source>
        <strain evidence="1 2">17A</strain>
    </source>
</reference>
<evidence type="ECO:0000313" key="2">
    <source>
        <dbReference type="Proteomes" id="UP001139366"/>
    </source>
</evidence>
<dbReference type="EMBL" id="JAINUY010000007">
    <property type="protein sequence ID" value="MBZ4036833.1"/>
    <property type="molecule type" value="Genomic_DNA"/>
</dbReference>
<comment type="caution">
    <text evidence="1">The sequence shown here is derived from an EMBL/GenBank/DDBJ whole genome shotgun (WGS) entry which is preliminary data.</text>
</comment>
<keyword evidence="2" id="KW-1185">Reference proteome</keyword>
<dbReference type="RefSeq" id="WP_223709278.1">
    <property type="nucleotide sequence ID" value="NZ_JAINUY010000007.1"/>
</dbReference>
<evidence type="ECO:0000313" key="1">
    <source>
        <dbReference type="EMBL" id="MBZ4036833.1"/>
    </source>
</evidence>
<protein>
    <submittedName>
        <fullName evidence="1">Uncharacterized protein</fullName>
    </submittedName>
</protein>